<dbReference type="EMBL" id="CAJVCH010313156">
    <property type="protein sequence ID" value="CAG7786234.1"/>
    <property type="molecule type" value="Genomic_DNA"/>
</dbReference>
<sequence>MLSSEDLVLIHRGLEIISKLNLVPGKTEPHQQLSLKLNDVFVGIESDLCSGATP</sequence>
<protein>
    <submittedName>
        <fullName evidence="1">Uncharacterized protein</fullName>
    </submittedName>
</protein>
<evidence type="ECO:0000313" key="2">
    <source>
        <dbReference type="Proteomes" id="UP000708208"/>
    </source>
</evidence>
<evidence type="ECO:0000313" key="1">
    <source>
        <dbReference type="EMBL" id="CAG7786234.1"/>
    </source>
</evidence>
<gene>
    <name evidence="1" type="ORF">AFUS01_LOCUS24809</name>
</gene>
<reference evidence="1" key="1">
    <citation type="submission" date="2021-06" db="EMBL/GenBank/DDBJ databases">
        <authorList>
            <person name="Hodson N. C."/>
            <person name="Mongue J. A."/>
            <person name="Jaron S. K."/>
        </authorList>
    </citation>
    <scope>NUCLEOTIDE SEQUENCE</scope>
</reference>
<proteinExistence type="predicted"/>
<keyword evidence="2" id="KW-1185">Reference proteome</keyword>
<feature type="non-terminal residue" evidence="1">
    <location>
        <position position="1"/>
    </location>
</feature>
<accession>A0A8J2KJH1</accession>
<dbReference type="AlphaFoldDB" id="A0A8J2KJH1"/>
<organism evidence="1 2">
    <name type="scientific">Allacma fusca</name>
    <dbReference type="NCBI Taxonomy" id="39272"/>
    <lineage>
        <taxon>Eukaryota</taxon>
        <taxon>Metazoa</taxon>
        <taxon>Ecdysozoa</taxon>
        <taxon>Arthropoda</taxon>
        <taxon>Hexapoda</taxon>
        <taxon>Collembola</taxon>
        <taxon>Symphypleona</taxon>
        <taxon>Sminthuridae</taxon>
        <taxon>Allacma</taxon>
    </lineage>
</organism>
<dbReference type="Proteomes" id="UP000708208">
    <property type="component" value="Unassembled WGS sequence"/>
</dbReference>
<comment type="caution">
    <text evidence="1">The sequence shown here is derived from an EMBL/GenBank/DDBJ whole genome shotgun (WGS) entry which is preliminary data.</text>
</comment>
<name>A0A8J2KJH1_9HEXA</name>